<dbReference type="PROSITE" id="PS50883">
    <property type="entry name" value="EAL"/>
    <property type="match status" value="1"/>
</dbReference>
<dbReference type="InterPro" id="IPR050706">
    <property type="entry name" value="Cyclic-di-GMP_PDE-like"/>
</dbReference>
<dbReference type="InterPro" id="IPR001633">
    <property type="entry name" value="EAL_dom"/>
</dbReference>
<keyword evidence="1" id="KW-0175">Coiled coil</keyword>
<dbReference type="CDD" id="cd18773">
    <property type="entry name" value="PDC1_HK_sensor"/>
    <property type="match status" value="1"/>
</dbReference>
<gene>
    <name evidence="3" type="ORF">Z968_07240</name>
</gene>
<evidence type="ECO:0000256" key="1">
    <source>
        <dbReference type="SAM" id="Coils"/>
    </source>
</evidence>
<accession>A0A0A0I5S7</accession>
<dbReference type="Gene3D" id="3.20.20.450">
    <property type="entry name" value="EAL domain"/>
    <property type="match status" value="1"/>
</dbReference>
<name>A0A0A0I5S7_CLONO</name>
<dbReference type="SUPFAM" id="SSF103190">
    <property type="entry name" value="Sensory domain-like"/>
    <property type="match status" value="1"/>
</dbReference>
<dbReference type="PANTHER" id="PTHR33121:SF70">
    <property type="entry name" value="SIGNALING PROTEIN YKOW"/>
    <property type="match status" value="1"/>
</dbReference>
<dbReference type="CDD" id="cd01948">
    <property type="entry name" value="EAL"/>
    <property type="match status" value="1"/>
</dbReference>
<dbReference type="InterPro" id="IPR035919">
    <property type="entry name" value="EAL_sf"/>
</dbReference>
<keyword evidence="3" id="KW-0418">Kinase</keyword>
<feature type="coiled-coil region" evidence="1">
    <location>
        <begin position="268"/>
        <end position="295"/>
    </location>
</feature>
<dbReference type="OrthoDB" id="9813903at2"/>
<evidence type="ECO:0000313" key="4">
    <source>
        <dbReference type="Proteomes" id="UP000030012"/>
    </source>
</evidence>
<dbReference type="AlphaFoldDB" id="A0A0A0I5S7"/>
<dbReference type="PANTHER" id="PTHR33121">
    <property type="entry name" value="CYCLIC DI-GMP PHOSPHODIESTERASE PDEF"/>
    <property type="match status" value="1"/>
</dbReference>
<comment type="caution">
    <text evidence="3">The sequence shown here is derived from an EMBL/GenBank/DDBJ whole genome shotgun (WGS) entry which is preliminary data.</text>
</comment>
<dbReference type="RefSeq" id="WP_039255199.1">
    <property type="nucleotide sequence ID" value="NZ_JENJ01000026.1"/>
</dbReference>
<feature type="domain" description="EAL" evidence="2">
    <location>
        <begin position="1"/>
        <end position="252"/>
    </location>
</feature>
<protein>
    <submittedName>
        <fullName evidence="3">Histidine kinase</fullName>
    </submittedName>
</protein>
<organism evidence="3 4">
    <name type="scientific">Clostridium novyi A str. 4552</name>
    <dbReference type="NCBI Taxonomy" id="1444289"/>
    <lineage>
        <taxon>Bacteria</taxon>
        <taxon>Bacillati</taxon>
        <taxon>Bacillota</taxon>
        <taxon>Clostridia</taxon>
        <taxon>Eubacteriales</taxon>
        <taxon>Clostridiaceae</taxon>
        <taxon>Clostridium</taxon>
    </lineage>
</organism>
<dbReference type="InterPro" id="IPR029151">
    <property type="entry name" value="Sensor-like_sf"/>
</dbReference>
<dbReference type="GO" id="GO:0016301">
    <property type="term" value="F:kinase activity"/>
    <property type="evidence" value="ECO:0007669"/>
    <property type="project" value="UniProtKB-KW"/>
</dbReference>
<reference evidence="3 4" key="1">
    <citation type="submission" date="2014-01" db="EMBL/GenBank/DDBJ databases">
        <title>Plasmidome dynamics in the species complex Clostridium novyi sensu lato converts strains of independent lineages into distinctly different pathogens.</title>
        <authorList>
            <person name="Skarin H."/>
            <person name="Segerman B."/>
        </authorList>
    </citation>
    <scope>NUCLEOTIDE SEQUENCE [LARGE SCALE GENOMIC DNA]</scope>
    <source>
        <strain evidence="3 4">4552</strain>
    </source>
</reference>
<sequence length="410" mass="46742">MQKNINIKNIIENKNLEIIFEPVVSIIKQAIIGFKVSSFGCYENGEFVSIDKLMKMAEESNLAIEIDRLYREKAVEKFSNIYVNNKELLLFINISVSLISKFVGSGIIMELIDIYNINPENIVLEIVEDKVEDIEGLRNFINFYRSKGFLVSVSDIGSGLANLDKISYVEPDIIKISGVITENISVDYYKQEIFKALVNLSKNIGALVIGDGIENSIEALTAMELGADMLGGKHFGNCEIINDEFIINTEKNVGLLAKEYENYMIEKAKMEKNKYKNYEKTIEKVIHELAITKEENFDDKLKDVIDSYDDFECIYVLNEKGVQITDTFTYYKNMMPQKALIFSPAKKGTNHSLKKYYYFLKNMALKKYVTEPYISLATGNLCITISSVFKGANEKKYILCIDFNPSDINL</sequence>
<dbReference type="Pfam" id="PF00563">
    <property type="entry name" value="EAL"/>
    <property type="match status" value="1"/>
</dbReference>
<dbReference type="SUPFAM" id="SSF141868">
    <property type="entry name" value="EAL domain-like"/>
    <property type="match status" value="1"/>
</dbReference>
<dbReference type="Proteomes" id="UP000030012">
    <property type="component" value="Unassembled WGS sequence"/>
</dbReference>
<evidence type="ECO:0000313" key="3">
    <source>
        <dbReference type="EMBL" id="KGM96182.1"/>
    </source>
</evidence>
<dbReference type="EMBL" id="JENJ01000026">
    <property type="protein sequence ID" value="KGM96182.1"/>
    <property type="molecule type" value="Genomic_DNA"/>
</dbReference>
<evidence type="ECO:0000259" key="2">
    <source>
        <dbReference type="PROSITE" id="PS50883"/>
    </source>
</evidence>
<keyword evidence="3" id="KW-0808">Transferase</keyword>
<dbReference type="GO" id="GO:0071111">
    <property type="term" value="F:cyclic-guanylate-specific phosphodiesterase activity"/>
    <property type="evidence" value="ECO:0007669"/>
    <property type="project" value="InterPro"/>
</dbReference>
<proteinExistence type="predicted"/>
<dbReference type="SMART" id="SM00052">
    <property type="entry name" value="EAL"/>
    <property type="match status" value="1"/>
</dbReference>
<dbReference type="Gene3D" id="3.30.450.20">
    <property type="entry name" value="PAS domain"/>
    <property type="match status" value="1"/>
</dbReference>